<dbReference type="Proteomes" id="UP001209257">
    <property type="component" value="Unassembled WGS sequence"/>
</dbReference>
<dbReference type="InterPro" id="IPR042099">
    <property type="entry name" value="ANL_N_sf"/>
</dbReference>
<dbReference type="SUPFAM" id="SSF56801">
    <property type="entry name" value="Acetyl-CoA synthetase-like"/>
    <property type="match status" value="1"/>
</dbReference>
<feature type="domain" description="AMP-dependent synthetase/ligase" evidence="4">
    <location>
        <begin position="27"/>
        <end position="396"/>
    </location>
</feature>
<dbReference type="InterPro" id="IPR000873">
    <property type="entry name" value="AMP-dep_synth/lig_dom"/>
</dbReference>
<dbReference type="PROSITE" id="PS00455">
    <property type="entry name" value="AMP_BINDING"/>
    <property type="match status" value="1"/>
</dbReference>
<evidence type="ECO:0000313" key="6">
    <source>
        <dbReference type="Proteomes" id="UP001209257"/>
    </source>
</evidence>
<dbReference type="InterPro" id="IPR020845">
    <property type="entry name" value="AMP-binding_CS"/>
</dbReference>
<organism evidence="5 6">
    <name type="scientific">Alteromonas salexigens</name>
    <dbReference type="NCBI Taxonomy" id="2982530"/>
    <lineage>
        <taxon>Bacteria</taxon>
        <taxon>Pseudomonadati</taxon>
        <taxon>Pseudomonadota</taxon>
        <taxon>Gammaproteobacteria</taxon>
        <taxon>Alteromonadales</taxon>
        <taxon>Alteromonadaceae</taxon>
        <taxon>Alteromonas/Salinimonas group</taxon>
        <taxon>Alteromonas</taxon>
    </lineage>
</organism>
<evidence type="ECO:0000313" key="5">
    <source>
        <dbReference type="EMBL" id="MCU7555829.1"/>
    </source>
</evidence>
<dbReference type="InterPro" id="IPR045851">
    <property type="entry name" value="AMP-bd_C_sf"/>
</dbReference>
<dbReference type="PANTHER" id="PTHR43272">
    <property type="entry name" value="LONG-CHAIN-FATTY-ACID--COA LIGASE"/>
    <property type="match status" value="1"/>
</dbReference>
<dbReference type="PANTHER" id="PTHR43272:SF33">
    <property type="entry name" value="AMP-BINDING DOMAIN-CONTAINING PROTEIN-RELATED"/>
    <property type="match status" value="1"/>
</dbReference>
<gene>
    <name evidence="5" type="ORF">OCL06_14660</name>
</gene>
<dbReference type="RefSeq" id="WP_262995884.1">
    <property type="nucleotide sequence ID" value="NZ_JAOTJC010000013.1"/>
</dbReference>
<evidence type="ECO:0000259" key="4">
    <source>
        <dbReference type="Pfam" id="PF00501"/>
    </source>
</evidence>
<keyword evidence="1" id="KW-0547">Nucleotide-binding</keyword>
<dbReference type="Gene3D" id="3.30.300.30">
    <property type="match status" value="1"/>
</dbReference>
<sequence length="559" mass="62790">MPLDMNATSTDTEQQVTSPLKMLYHWEQARGDDTYLTQPVTGEYHNYSWKQVANLARRVAARLQSMALPPQSRIAIFSKNCAEWFITDLGIMMAGHISVPIFATAGEETIHYVVQHADVRLLFVGKLDNTAEQVAAIPNHLETVAFPYPDLPASHQWAEFIDCDPITDSPEPDMAQTMTIIYTSGSTGQPKGVVHTYNSICWAAESSLNDLQVDQSDRSLSYLPLAHITERVLVELSSLYSGGRIYFVESLDTFQRDVKECQPTLFISVPRLWTKFQMGVLAKMPQHKLDILLKIPLVRGLIAKKIRQGLGLDHARLWASGSAPLAPAVIEWFAKLGIHISEGWGMTENSAYGTASVPFRHDKIGSIGRPYTGVDIRIADDNEIQVKSPCNMKEYYLEPEKTAEVFTDDGYLRTGDRGCIDEEGYIRITGRLKDIFKTAKGKYVAPAPIEAKFMENKLVEQVCVTGNNLPQPVALLVLSEEAQKLDSDQVETSLRETFTSINQRLESHQVLDHVIIMESEWTIENDLLTPTLKVKRHILEERYDDVIHAQYDAPVVRVA</sequence>
<evidence type="ECO:0000256" key="1">
    <source>
        <dbReference type="ARBA" id="ARBA00022741"/>
    </source>
</evidence>
<dbReference type="Pfam" id="PF23562">
    <property type="entry name" value="AMP-binding_C_3"/>
    <property type="match status" value="1"/>
</dbReference>
<dbReference type="Pfam" id="PF00501">
    <property type="entry name" value="AMP-binding"/>
    <property type="match status" value="1"/>
</dbReference>
<protein>
    <submittedName>
        <fullName evidence="5">AMP-binding protein</fullName>
    </submittedName>
</protein>
<keyword evidence="2" id="KW-0067">ATP-binding</keyword>
<evidence type="ECO:0000256" key="3">
    <source>
        <dbReference type="ARBA" id="ARBA00024484"/>
    </source>
</evidence>
<keyword evidence="6" id="KW-1185">Reference proteome</keyword>
<evidence type="ECO:0000256" key="2">
    <source>
        <dbReference type="ARBA" id="ARBA00022840"/>
    </source>
</evidence>
<comment type="caution">
    <text evidence="5">The sequence shown here is derived from an EMBL/GenBank/DDBJ whole genome shotgun (WGS) entry which is preliminary data.</text>
</comment>
<name>A0ABT2VR97_9ALTE</name>
<proteinExistence type="predicted"/>
<dbReference type="EMBL" id="JAOTJC010000013">
    <property type="protein sequence ID" value="MCU7555829.1"/>
    <property type="molecule type" value="Genomic_DNA"/>
</dbReference>
<dbReference type="Gene3D" id="3.40.50.12780">
    <property type="entry name" value="N-terminal domain of ligase-like"/>
    <property type="match status" value="1"/>
</dbReference>
<reference evidence="6" key="1">
    <citation type="submission" date="2023-07" db="EMBL/GenBank/DDBJ databases">
        <title>Study on multiphase classification of strain Alteromonas salexigens isolated from the Yellow Sea.</title>
        <authorList>
            <person name="Sun L."/>
        </authorList>
    </citation>
    <scope>NUCLEOTIDE SEQUENCE [LARGE SCALE GENOMIC DNA]</scope>
    <source>
        <strain evidence="6">ASW11-19</strain>
    </source>
</reference>
<comment type="catalytic activity">
    <reaction evidence="3">
        <text>a long-chain fatty acid + ATP + CoA = a long-chain fatty acyl-CoA + AMP + diphosphate</text>
        <dbReference type="Rhea" id="RHEA:15421"/>
        <dbReference type="ChEBI" id="CHEBI:30616"/>
        <dbReference type="ChEBI" id="CHEBI:33019"/>
        <dbReference type="ChEBI" id="CHEBI:57287"/>
        <dbReference type="ChEBI" id="CHEBI:57560"/>
        <dbReference type="ChEBI" id="CHEBI:83139"/>
        <dbReference type="ChEBI" id="CHEBI:456215"/>
        <dbReference type="EC" id="6.2.1.3"/>
    </reaction>
    <physiologicalReaction direction="left-to-right" evidence="3">
        <dbReference type="Rhea" id="RHEA:15422"/>
    </physiologicalReaction>
</comment>
<accession>A0ABT2VR97</accession>